<sequence length="86" mass="8823">MQFNILSLLAVAAPLALAAPVDDDSLVARQLPNIGAILSDHNKYVANPAEAKVPIPAAENDPVREGHRQVHAALGSAAALVPGMPA</sequence>
<name>A0A0F8A5E1_9HYPO</name>
<protein>
    <submittedName>
        <fullName evidence="2">Uncharacterized protein</fullName>
    </submittedName>
</protein>
<keyword evidence="1" id="KW-0732">Signal</keyword>
<keyword evidence="3" id="KW-1185">Reference proteome</keyword>
<dbReference type="AlphaFoldDB" id="A0A0F8A5E1"/>
<organism evidence="2 3">
    <name type="scientific">Hirsutella minnesotensis 3608</name>
    <dbReference type="NCBI Taxonomy" id="1043627"/>
    <lineage>
        <taxon>Eukaryota</taxon>
        <taxon>Fungi</taxon>
        <taxon>Dikarya</taxon>
        <taxon>Ascomycota</taxon>
        <taxon>Pezizomycotina</taxon>
        <taxon>Sordariomycetes</taxon>
        <taxon>Hypocreomycetidae</taxon>
        <taxon>Hypocreales</taxon>
        <taxon>Ophiocordycipitaceae</taxon>
        <taxon>Hirsutella</taxon>
    </lineage>
</organism>
<accession>A0A0F8A5E1</accession>
<evidence type="ECO:0000256" key="1">
    <source>
        <dbReference type="SAM" id="SignalP"/>
    </source>
</evidence>
<evidence type="ECO:0000313" key="2">
    <source>
        <dbReference type="EMBL" id="KJZ75169.1"/>
    </source>
</evidence>
<feature type="signal peptide" evidence="1">
    <location>
        <begin position="1"/>
        <end position="18"/>
    </location>
</feature>
<dbReference type="Proteomes" id="UP000054481">
    <property type="component" value="Unassembled WGS sequence"/>
</dbReference>
<feature type="chain" id="PRO_5002526316" evidence="1">
    <location>
        <begin position="19"/>
        <end position="86"/>
    </location>
</feature>
<dbReference type="OrthoDB" id="4941344at2759"/>
<gene>
    <name evidence="2" type="ORF">HIM_05363</name>
</gene>
<dbReference type="EMBL" id="KQ030519">
    <property type="protein sequence ID" value="KJZ75169.1"/>
    <property type="molecule type" value="Genomic_DNA"/>
</dbReference>
<proteinExistence type="predicted"/>
<evidence type="ECO:0000313" key="3">
    <source>
        <dbReference type="Proteomes" id="UP000054481"/>
    </source>
</evidence>
<reference evidence="2 3" key="1">
    <citation type="journal article" date="2014" name="Genome Biol. Evol.">
        <title>Comparative genomics and transcriptomics analyses reveal divergent lifestyle features of nematode endoparasitic fungus Hirsutella minnesotensis.</title>
        <authorList>
            <person name="Lai Y."/>
            <person name="Liu K."/>
            <person name="Zhang X."/>
            <person name="Zhang X."/>
            <person name="Li K."/>
            <person name="Wang N."/>
            <person name="Shu C."/>
            <person name="Wu Y."/>
            <person name="Wang C."/>
            <person name="Bushley K.E."/>
            <person name="Xiang M."/>
            <person name="Liu X."/>
        </authorList>
    </citation>
    <scope>NUCLEOTIDE SEQUENCE [LARGE SCALE GENOMIC DNA]</scope>
    <source>
        <strain evidence="2 3">3608</strain>
    </source>
</reference>